<reference evidence="4 5" key="1">
    <citation type="submission" date="2019-03" db="EMBL/GenBank/DDBJ databases">
        <title>Genomic Encyclopedia of Archaeal and Bacterial Type Strains, Phase II (KMG-II): from individual species to whole genera.</title>
        <authorList>
            <person name="Goeker M."/>
        </authorList>
    </citation>
    <scope>NUCLEOTIDE SEQUENCE [LARGE SCALE GENOMIC DNA]</scope>
    <source>
        <strain evidence="4 5">DSM 24425</strain>
    </source>
</reference>
<evidence type="ECO:0000256" key="2">
    <source>
        <dbReference type="ARBA" id="ARBA00026073"/>
    </source>
</evidence>
<dbReference type="OrthoDB" id="9776650at2"/>
<dbReference type="Pfam" id="PF00929">
    <property type="entry name" value="RNase_T"/>
    <property type="match status" value="1"/>
</dbReference>
<gene>
    <name evidence="4" type="ORF">CLV27_1486</name>
</gene>
<evidence type="ECO:0000259" key="3">
    <source>
        <dbReference type="SMART" id="SM00479"/>
    </source>
</evidence>
<comment type="caution">
    <text evidence="4">The sequence shown here is derived from an EMBL/GenBank/DDBJ whole genome shotgun (WGS) entry which is preliminary data.</text>
</comment>
<dbReference type="RefSeq" id="WP_132527348.1">
    <property type="nucleotide sequence ID" value="NZ_SMFV01000005.1"/>
</dbReference>
<dbReference type="InterPro" id="IPR006054">
    <property type="entry name" value="DnaQ"/>
</dbReference>
<dbReference type="FunFam" id="3.30.420.10:FF:000045">
    <property type="entry name" value="3'-5' exonuclease DinG"/>
    <property type="match status" value="1"/>
</dbReference>
<dbReference type="GO" id="GO:0003887">
    <property type="term" value="F:DNA-directed DNA polymerase activity"/>
    <property type="evidence" value="ECO:0007669"/>
    <property type="project" value="InterPro"/>
</dbReference>
<accession>A0A4R1G7B0</accession>
<dbReference type="GO" id="GO:0005829">
    <property type="term" value="C:cytosol"/>
    <property type="evidence" value="ECO:0007669"/>
    <property type="project" value="TreeGrafter"/>
</dbReference>
<sequence>MGILRRVKKLMYRNNPYFRRFFREVDLEKAVFCSFDLETTGLDVKKDEIISIGAVKVVNFKVDFSTTFYTLLRPQKEPARESVLIHGIREEELSGAPKAEEVLPQFLEYIKGTVLIGYFVAFDIAMLSKYTKRLFGFEVLNPFIDIRHLYKLDLKRRYLLNQVQEEKSLDEIAQELGIEVEKRHNALCDCLLSAFVFLYFLKSDINWKRAINF</sequence>
<dbReference type="InterPro" id="IPR036397">
    <property type="entry name" value="RNaseH_sf"/>
</dbReference>
<feature type="domain" description="Exonuclease" evidence="3">
    <location>
        <begin position="31"/>
        <end position="206"/>
    </location>
</feature>
<dbReference type="GO" id="GO:0045004">
    <property type="term" value="P:DNA replication proofreading"/>
    <property type="evidence" value="ECO:0007669"/>
    <property type="project" value="TreeGrafter"/>
</dbReference>
<dbReference type="PANTHER" id="PTHR30231:SF41">
    <property type="entry name" value="DNA POLYMERASE III SUBUNIT EPSILON"/>
    <property type="match status" value="1"/>
</dbReference>
<evidence type="ECO:0000313" key="5">
    <source>
        <dbReference type="Proteomes" id="UP000295777"/>
    </source>
</evidence>
<dbReference type="GO" id="GO:0008408">
    <property type="term" value="F:3'-5' exonuclease activity"/>
    <property type="evidence" value="ECO:0007669"/>
    <property type="project" value="TreeGrafter"/>
</dbReference>
<name>A0A4R1G7B0_9BACT</name>
<comment type="subunit">
    <text evidence="2">DNA polymerase III contains a core (composed of alpha, epsilon and theta chains) that associates with a tau subunit. This core dimerizes to form the POLIII' complex. PolIII' associates with the gamma complex (composed of gamma, delta, delta', psi and chi chains) and with the beta chain to form the complete DNA polymerase III complex.</text>
</comment>
<organism evidence="4 5">
    <name type="scientific">Phorcysia thermohydrogeniphila</name>
    <dbReference type="NCBI Taxonomy" id="936138"/>
    <lineage>
        <taxon>Bacteria</taxon>
        <taxon>Pseudomonadati</taxon>
        <taxon>Aquificota</taxon>
        <taxon>Aquificia</taxon>
        <taxon>Desulfurobacteriales</taxon>
        <taxon>Desulfurobacteriaceae</taxon>
        <taxon>Phorcysia</taxon>
    </lineage>
</organism>
<keyword evidence="5" id="KW-1185">Reference proteome</keyword>
<dbReference type="SUPFAM" id="SSF53098">
    <property type="entry name" value="Ribonuclease H-like"/>
    <property type="match status" value="1"/>
</dbReference>
<dbReference type="AlphaFoldDB" id="A0A4R1G7B0"/>
<dbReference type="CDD" id="cd06127">
    <property type="entry name" value="DEDDh"/>
    <property type="match status" value="1"/>
</dbReference>
<evidence type="ECO:0000313" key="4">
    <source>
        <dbReference type="EMBL" id="TCK03408.1"/>
    </source>
</evidence>
<dbReference type="Gene3D" id="3.30.420.10">
    <property type="entry name" value="Ribonuclease H-like superfamily/Ribonuclease H"/>
    <property type="match status" value="1"/>
</dbReference>
<dbReference type="PANTHER" id="PTHR30231">
    <property type="entry name" value="DNA POLYMERASE III SUBUNIT EPSILON"/>
    <property type="match status" value="1"/>
</dbReference>
<dbReference type="InterPro" id="IPR012337">
    <property type="entry name" value="RNaseH-like_sf"/>
</dbReference>
<dbReference type="Proteomes" id="UP000295777">
    <property type="component" value="Unassembled WGS sequence"/>
</dbReference>
<dbReference type="InterPro" id="IPR013520">
    <property type="entry name" value="Ribonucl_H"/>
</dbReference>
<comment type="function">
    <text evidence="1">DNA polymerase III is a complex, multichain enzyme responsible for most of the replicative synthesis in bacteria. The epsilon subunit contain the editing function and is a proofreading 3'-5' exonuclease.</text>
</comment>
<dbReference type="NCBIfam" id="TIGR00573">
    <property type="entry name" value="dnaq"/>
    <property type="match status" value="1"/>
</dbReference>
<dbReference type="GO" id="GO:0003677">
    <property type="term" value="F:DNA binding"/>
    <property type="evidence" value="ECO:0007669"/>
    <property type="project" value="InterPro"/>
</dbReference>
<protein>
    <submittedName>
        <fullName evidence="4">DNA polymerase-3 subunit epsilon</fullName>
    </submittedName>
</protein>
<dbReference type="EMBL" id="SMFV01000005">
    <property type="protein sequence ID" value="TCK03408.1"/>
    <property type="molecule type" value="Genomic_DNA"/>
</dbReference>
<evidence type="ECO:0000256" key="1">
    <source>
        <dbReference type="ARBA" id="ARBA00025483"/>
    </source>
</evidence>
<dbReference type="SMART" id="SM00479">
    <property type="entry name" value="EXOIII"/>
    <property type="match status" value="1"/>
</dbReference>
<proteinExistence type="predicted"/>